<name>A0A8H7B958_9PLEO</name>
<evidence type="ECO:0000313" key="1">
    <source>
        <dbReference type="EMBL" id="KAF7678715.1"/>
    </source>
</evidence>
<reference evidence="1" key="2">
    <citation type="submission" date="2020-08" db="EMBL/GenBank/DDBJ databases">
        <title>Draft Genome Sequence of Cumin Blight Pathogen Alternaria burnsii.</title>
        <authorList>
            <person name="Feng Z."/>
        </authorList>
    </citation>
    <scope>NUCLEOTIDE SEQUENCE</scope>
    <source>
        <strain evidence="1">CBS107.38</strain>
    </source>
</reference>
<dbReference type="RefSeq" id="XP_038788850.1">
    <property type="nucleotide sequence ID" value="XM_038929143.1"/>
</dbReference>
<proteinExistence type="predicted"/>
<dbReference type="InterPro" id="IPR002060">
    <property type="entry name" value="Squ/phyt_synthse"/>
</dbReference>
<dbReference type="InterPro" id="IPR038883">
    <property type="entry name" value="AN11006-like"/>
</dbReference>
<dbReference type="Gene3D" id="1.10.600.10">
    <property type="entry name" value="Farnesyl Diphosphate Synthase"/>
    <property type="match status" value="1"/>
</dbReference>
<comment type="caution">
    <text evidence="1">The sequence shown here is derived from an EMBL/GenBank/DDBJ whole genome shotgun (WGS) entry which is preliminary data.</text>
</comment>
<dbReference type="InterPro" id="IPR008949">
    <property type="entry name" value="Isoprenoid_synthase_dom_sf"/>
</dbReference>
<keyword evidence="2" id="KW-1185">Reference proteome</keyword>
<dbReference type="Proteomes" id="UP000596902">
    <property type="component" value="Unassembled WGS sequence"/>
</dbReference>
<dbReference type="GeneID" id="62202321"/>
<dbReference type="AlphaFoldDB" id="A0A8H7B958"/>
<dbReference type="Pfam" id="PF00494">
    <property type="entry name" value="SQS_PSY"/>
    <property type="match status" value="1"/>
</dbReference>
<dbReference type="FunFam" id="1.10.600.10:FF:000026">
    <property type="entry name" value="NADH dehydrogenase (Ubiquinone) complex I, assembly factor 6"/>
    <property type="match status" value="1"/>
</dbReference>
<gene>
    <name evidence="1" type="ORF">GT037_004096</name>
</gene>
<dbReference type="EMBL" id="JAAABM010000004">
    <property type="protein sequence ID" value="KAF7678715.1"/>
    <property type="molecule type" value="Genomic_DNA"/>
</dbReference>
<dbReference type="SUPFAM" id="SSF48576">
    <property type="entry name" value="Terpenoid synthases"/>
    <property type="match status" value="1"/>
</dbReference>
<dbReference type="PANTHER" id="PTHR42085:SF2">
    <property type="entry name" value="F-BOX DOMAIN-CONTAINING PROTEIN"/>
    <property type="match status" value="1"/>
</dbReference>
<reference evidence="1" key="1">
    <citation type="submission" date="2020-01" db="EMBL/GenBank/DDBJ databases">
        <authorList>
            <person name="Feng Z.H.Z."/>
        </authorList>
    </citation>
    <scope>NUCLEOTIDE SEQUENCE</scope>
    <source>
        <strain evidence="1">CBS107.38</strain>
    </source>
</reference>
<sequence>MPLPRLRTAPIRRIHNYPSPRRRQFHTTPCLQDAARPSQDEIARARAYCANLVRTYDAPSHILQTFIPQSSRDAYLAIRAFNVDVARVADTTSTPTIGMMRMQFWRDTVTKALAGTPPKEPVAILLAQAAEDLHERSDGKARLSKNWFHRIINTREQYLGNPPYPTLTALESYAENTYSTMLYLTLSALPQASLTTDHIASHIGKAMGIAAVLRGIPLIAFPPQQPLGTSNSMTGQSGPTQGAVLLPLDVMAEANVREEDVFRQGASAPGLRDAIFTVATRANDHLITAREMLSKLRSEGTLGHDFEHQNEEDHQYSVQQMNTGQEAQLAEVEQAFGVFMPSIATQSWLDRLQGVDFDIFDASIWQRGQEQLTNRTIKGIDVHFLNPGLEFMLCSQQPDTSLTWAPSFKEDDSRVGFLDLPRELRDLVYEFAFRVPGAILVYSRDPFAVRPVARAMNIRHGGDGPIEPQPLSTGQIPVALWRTCRQLRAESSPVFYGMNVLSFWALGNINVGLANMCLVRHVVTEASPRGIFDKSLEHVSYCWKRRFWPEILRNGEAILEEFPNLETLTFSLKPPRGMTFKPAFFAVTNKTREQRVGLVATWMGQRSWWEDERMRQILHLEMVPSLGLSKDEYAGSRFVPEEDDVWDCTEFTDAFEQMKDSMQSDARVNASIG</sequence>
<evidence type="ECO:0000313" key="2">
    <source>
        <dbReference type="Proteomes" id="UP000596902"/>
    </source>
</evidence>
<dbReference type="PANTHER" id="PTHR42085">
    <property type="entry name" value="F-BOX DOMAIN-CONTAINING PROTEIN"/>
    <property type="match status" value="1"/>
</dbReference>
<protein>
    <submittedName>
        <fullName evidence="1">Uncharacterized protein</fullName>
    </submittedName>
</protein>
<accession>A0A8H7B958</accession>
<organism evidence="1 2">
    <name type="scientific">Alternaria burnsii</name>
    <dbReference type="NCBI Taxonomy" id="1187904"/>
    <lineage>
        <taxon>Eukaryota</taxon>
        <taxon>Fungi</taxon>
        <taxon>Dikarya</taxon>
        <taxon>Ascomycota</taxon>
        <taxon>Pezizomycotina</taxon>
        <taxon>Dothideomycetes</taxon>
        <taxon>Pleosporomycetidae</taxon>
        <taxon>Pleosporales</taxon>
        <taxon>Pleosporineae</taxon>
        <taxon>Pleosporaceae</taxon>
        <taxon>Alternaria</taxon>
        <taxon>Alternaria sect. Alternaria</taxon>
    </lineage>
</organism>